<reference evidence="1" key="1">
    <citation type="submission" date="2023-04" db="EMBL/GenBank/DDBJ databases">
        <title>A chromosome-level genome assembly of the parasitoid wasp Eretmocerus hayati.</title>
        <authorList>
            <person name="Zhong Y."/>
            <person name="Liu S."/>
            <person name="Liu Y."/>
        </authorList>
    </citation>
    <scope>NUCLEOTIDE SEQUENCE</scope>
    <source>
        <strain evidence="1">ZJU_SS_LIU_2023</strain>
    </source>
</reference>
<protein>
    <submittedName>
        <fullName evidence="1">Uncharacterized protein</fullName>
    </submittedName>
</protein>
<name>A0ACC2NSQ4_9HYME</name>
<evidence type="ECO:0000313" key="1">
    <source>
        <dbReference type="EMBL" id="KAJ8674240.1"/>
    </source>
</evidence>
<keyword evidence="2" id="KW-1185">Reference proteome</keyword>
<evidence type="ECO:0000313" key="2">
    <source>
        <dbReference type="Proteomes" id="UP001239111"/>
    </source>
</evidence>
<dbReference type="Proteomes" id="UP001239111">
    <property type="component" value="Chromosome 3"/>
</dbReference>
<sequence>MQDPLQSNSPSKPPQLKREHDSSDDFEHLEHELQMHHHNSAAVKNDSPPPLFHQNGQQPPHQPLLDFGDSFGLSTNDAPLQQQHQQQTLGSLSSPGLLDNLLDDEDDEVGGGLVKPVPATPPPSADLEAAGLTSFADSNNHQKYNQGNEQFLNKKFDLDDLAVDDPMGAKASHTFVQNERRNFEVKRDDFSASPTYPSTGGGFDDDDDDDNSQLILGYKKHQIPEPNKNTPPALGQDNDDDEDDDTEPERSQSLGTPAHKPSNTNNIPANNKLGLDEDFDDDSLILVNKPSQQQQQQQHQPPKNLYDFEEEQEHHRVISSKLPEPEKSPELDFVKEEILVQEATKEKPVPWTMKAELEDAMMGAPTKPLPPPPVDDEFLAAETGNRQHRLSGGASDTGDSEFESEQEASPARSIGGKVQPPPVQVTKPQIGDVHERKTFIPPKNNTTTTSSTRQKSRDEDEIAPKAIFRDIGIGE</sequence>
<organism evidence="1 2">
    <name type="scientific">Eretmocerus hayati</name>
    <dbReference type="NCBI Taxonomy" id="131215"/>
    <lineage>
        <taxon>Eukaryota</taxon>
        <taxon>Metazoa</taxon>
        <taxon>Ecdysozoa</taxon>
        <taxon>Arthropoda</taxon>
        <taxon>Hexapoda</taxon>
        <taxon>Insecta</taxon>
        <taxon>Pterygota</taxon>
        <taxon>Neoptera</taxon>
        <taxon>Endopterygota</taxon>
        <taxon>Hymenoptera</taxon>
        <taxon>Apocrita</taxon>
        <taxon>Proctotrupomorpha</taxon>
        <taxon>Chalcidoidea</taxon>
        <taxon>Aphelinidae</taxon>
        <taxon>Aphelininae</taxon>
        <taxon>Eretmocerus</taxon>
    </lineage>
</organism>
<proteinExistence type="predicted"/>
<dbReference type="EMBL" id="CM056743">
    <property type="protein sequence ID" value="KAJ8674240.1"/>
    <property type="molecule type" value="Genomic_DNA"/>
</dbReference>
<accession>A0ACC2NSQ4</accession>
<comment type="caution">
    <text evidence="1">The sequence shown here is derived from an EMBL/GenBank/DDBJ whole genome shotgun (WGS) entry which is preliminary data.</text>
</comment>
<gene>
    <name evidence="1" type="ORF">QAD02_005502</name>
</gene>